<gene>
    <name evidence="1" type="ORF">FHS40_008922</name>
</gene>
<dbReference type="Proteomes" id="UP000549009">
    <property type="component" value="Unassembled WGS sequence"/>
</dbReference>
<evidence type="ECO:0000313" key="2">
    <source>
        <dbReference type="Proteomes" id="UP000549009"/>
    </source>
</evidence>
<dbReference type="EMBL" id="JACHJD010000039">
    <property type="protein sequence ID" value="MBB5109792.1"/>
    <property type="molecule type" value="Genomic_DNA"/>
</dbReference>
<keyword evidence="2" id="KW-1185">Reference proteome</keyword>
<sequence>MSREVLRVLVVMHQRSRPDLMAVAKRTGLAD</sequence>
<accession>A0A7W8B6M8</accession>
<organism evidence="1 2">
    <name type="scientific">Streptomyces spectabilis</name>
    <dbReference type="NCBI Taxonomy" id="68270"/>
    <lineage>
        <taxon>Bacteria</taxon>
        <taxon>Bacillati</taxon>
        <taxon>Actinomycetota</taxon>
        <taxon>Actinomycetes</taxon>
        <taxon>Kitasatosporales</taxon>
        <taxon>Streptomycetaceae</taxon>
        <taxon>Streptomyces</taxon>
    </lineage>
</organism>
<reference evidence="1 2" key="1">
    <citation type="submission" date="2020-08" db="EMBL/GenBank/DDBJ databases">
        <title>Genomic Encyclopedia of Type Strains, Phase III (KMG-III): the genomes of soil and plant-associated and newly described type strains.</title>
        <authorList>
            <person name="Whitman W."/>
        </authorList>
    </citation>
    <scope>NUCLEOTIDE SEQUENCE [LARGE SCALE GENOMIC DNA]</scope>
    <source>
        <strain evidence="1 2">CECT 3146</strain>
    </source>
</reference>
<proteinExistence type="predicted"/>
<name>A0A7W8B6M8_STRST</name>
<dbReference type="AlphaFoldDB" id="A0A7W8B6M8"/>
<evidence type="ECO:0000313" key="1">
    <source>
        <dbReference type="EMBL" id="MBB5109792.1"/>
    </source>
</evidence>
<protein>
    <submittedName>
        <fullName evidence="1">Uncharacterized protein</fullName>
    </submittedName>
</protein>
<comment type="caution">
    <text evidence="1">The sequence shown here is derived from an EMBL/GenBank/DDBJ whole genome shotgun (WGS) entry which is preliminary data.</text>
</comment>